<keyword evidence="2" id="KW-1185">Reference proteome</keyword>
<dbReference type="RefSeq" id="WP_209661720.1">
    <property type="nucleotide sequence ID" value="NZ_JAGGLI010000035.1"/>
</dbReference>
<dbReference type="Proteomes" id="UP001314903">
    <property type="component" value="Unassembled WGS sequence"/>
</dbReference>
<evidence type="ECO:0008006" key="3">
    <source>
        <dbReference type="Google" id="ProtNLM"/>
    </source>
</evidence>
<accession>A0ABS4KLJ9</accession>
<comment type="caution">
    <text evidence="1">The sequence shown here is derived from an EMBL/GenBank/DDBJ whole genome shotgun (WGS) entry which is preliminary data.</text>
</comment>
<protein>
    <recommendedName>
        <fullName evidence="3">Nucleotidyl transferase AbiEii toxin, Type IV TA system</fullName>
    </recommendedName>
</protein>
<dbReference type="EMBL" id="JAGGLI010000035">
    <property type="protein sequence ID" value="MBP2028660.1"/>
    <property type="molecule type" value="Genomic_DNA"/>
</dbReference>
<sequence length="188" mass="21647">MENVLLKLGKELNKNDIKWGIGGSLLLKKHLLIDSANDIDIIVSAKDINKAVDILDKLAIRMPVPIKKEYSTKHFFQYKLDGVSIDVMSQFTINHECGSFEFIFDEKSTPDSVKIGDIELPYTSLEDWLIAYMLMVGRENKVKLIWDYFINNGISYPELIERALKLQIPESIKNRLLELLNYEKANLL</sequence>
<evidence type="ECO:0000313" key="1">
    <source>
        <dbReference type="EMBL" id="MBP2028660.1"/>
    </source>
</evidence>
<dbReference type="InterPro" id="IPR039498">
    <property type="entry name" value="NTP_transf_5"/>
</dbReference>
<dbReference type="Gene3D" id="3.30.460.40">
    <property type="match status" value="1"/>
</dbReference>
<organism evidence="1 2">
    <name type="scientific">Acetoanaerobium pronyense</name>
    <dbReference type="NCBI Taxonomy" id="1482736"/>
    <lineage>
        <taxon>Bacteria</taxon>
        <taxon>Bacillati</taxon>
        <taxon>Bacillota</taxon>
        <taxon>Clostridia</taxon>
        <taxon>Peptostreptococcales</taxon>
        <taxon>Filifactoraceae</taxon>
        <taxon>Acetoanaerobium</taxon>
    </lineage>
</organism>
<dbReference type="SUPFAM" id="SSF81301">
    <property type="entry name" value="Nucleotidyltransferase"/>
    <property type="match status" value="1"/>
</dbReference>
<evidence type="ECO:0000313" key="2">
    <source>
        <dbReference type="Proteomes" id="UP001314903"/>
    </source>
</evidence>
<proteinExistence type="predicted"/>
<reference evidence="1 2" key="1">
    <citation type="submission" date="2021-03" db="EMBL/GenBank/DDBJ databases">
        <title>Genomic Encyclopedia of Type Strains, Phase IV (KMG-IV): sequencing the most valuable type-strain genomes for metagenomic binning, comparative biology and taxonomic classification.</title>
        <authorList>
            <person name="Goeker M."/>
        </authorList>
    </citation>
    <scope>NUCLEOTIDE SEQUENCE [LARGE SCALE GENOMIC DNA]</scope>
    <source>
        <strain evidence="1 2">DSM 27512</strain>
    </source>
</reference>
<name>A0ABS4KLJ9_9FIRM</name>
<dbReference type="InterPro" id="IPR043519">
    <property type="entry name" value="NT_sf"/>
</dbReference>
<gene>
    <name evidence="1" type="ORF">J2Z35_002490</name>
</gene>
<dbReference type="Pfam" id="PF14907">
    <property type="entry name" value="NTP_transf_5"/>
    <property type="match status" value="1"/>
</dbReference>